<feature type="region of interest" description="Disordered" evidence="1">
    <location>
        <begin position="1167"/>
        <end position="1294"/>
    </location>
</feature>
<name>A0ABN8PXP9_9CNID</name>
<evidence type="ECO:0000313" key="3">
    <source>
        <dbReference type="Proteomes" id="UP001159427"/>
    </source>
</evidence>
<organism evidence="2 3">
    <name type="scientific">Porites evermanni</name>
    <dbReference type="NCBI Taxonomy" id="104178"/>
    <lineage>
        <taxon>Eukaryota</taxon>
        <taxon>Metazoa</taxon>
        <taxon>Cnidaria</taxon>
        <taxon>Anthozoa</taxon>
        <taxon>Hexacorallia</taxon>
        <taxon>Scleractinia</taxon>
        <taxon>Fungiina</taxon>
        <taxon>Poritidae</taxon>
        <taxon>Porites</taxon>
    </lineage>
</organism>
<gene>
    <name evidence="2" type="ORF">PEVE_00045297</name>
</gene>
<protein>
    <recommendedName>
        <fullName evidence="4">LamG-like jellyroll fold domain-containing protein</fullName>
    </recommendedName>
</protein>
<feature type="region of interest" description="Disordered" evidence="1">
    <location>
        <begin position="185"/>
        <end position="211"/>
    </location>
</feature>
<feature type="compositionally biased region" description="Basic and acidic residues" evidence="1">
    <location>
        <begin position="1204"/>
        <end position="1221"/>
    </location>
</feature>
<feature type="region of interest" description="Disordered" evidence="1">
    <location>
        <begin position="549"/>
        <end position="575"/>
    </location>
</feature>
<evidence type="ECO:0000313" key="2">
    <source>
        <dbReference type="EMBL" id="CAH3150589.1"/>
    </source>
</evidence>
<dbReference type="InterPro" id="IPR013320">
    <property type="entry name" value="ConA-like_dom_sf"/>
</dbReference>
<dbReference type="Pfam" id="PF13385">
    <property type="entry name" value="Laminin_G_3"/>
    <property type="match status" value="2"/>
</dbReference>
<evidence type="ECO:0000256" key="1">
    <source>
        <dbReference type="SAM" id="MobiDB-lite"/>
    </source>
</evidence>
<sequence length="1765" mass="195370">AVRRQLYLGAPDDLPPDPISGIPAPIVLPSGVVPDAGAIPPAGAIVPSPLIAPAPAILPANAITEENRATPVDKEKAKRFELPFTSDPMPQQWNDGLSQGALFGQGQLPDEQSAFSLSPNQMLSDDSSFTGQNKVMSSSPEQLNVQNEMLGDVTNRNELGTNSLSIPQGQYNLAVPQSSEKVEFYEPNETGSPETPPYLDSPYTDTGPSKEDLQKIEPLLESEKFLTNAIIKDTWREDSALSSSRQAVSESLTAAHQLANEDWKNKPIILEKAKQKAKSDDNENENNVLLDEARPGGMLKQELVPSSVLKEKRPLVLNYGKNNSLLHEAQPISMHHQESPLRPMTKVENNSTSFLTKMQGTKSKGISSLKNSTRMYNHSLSELSSSRASVVLQRESIKKNVSEPHSDSHDDWFTNVKLAKSHNISLGTSTAESPRNGQLSRKMYTAADYLKTLYPQLSLFKAPLKNVKVNASLLSLVLSSLLHGNATLRKLLYESPKLVTKDALGKAKTIGLRPSKDTSDLQRKASQELLKSLMKADFMLGERSVIKQNRKAQGDIASSKLPLRRSKKVSKKESTEGFLTESGAKLLPAHIFSPLGSAFKDLLEHSSTPAPKTSLTTTPNPMDVPQPPTSSPLIVPTQEGRIVPVTESHVRKEPTTVPVLVPTQSGMIATPRSSSNERDSKGSFPSEVFMPSIMSTKANHFLEKSGSISDQTSPVKNIFPTEAPLLPTQTGFVQSRKQKNVFWTGPPENNSERNNIKTNIHEQRLYSYESPRSKTVRPKTLVSHFRRKPIQWINSLRNGAPNTVSSRMVGSRPVHSRKRRQLLVPVPFMQNNNNLQQFAGQTLLPGQMDGQVLLPNMPQLPQLQQPVQQFLPTQPLQEFVPQIVQSPQAMSPISLLGQPDTRSQFPLLQTMNQIPKTLFSPQQNQGLGLPLGPSPGPLDQLSKSIGVTPLQHVLPDQNIERMLGNRRSDVRSIGPASLSPITVNIPMTAPRKIPSFLTASQVYKDFEDVNSRSHLSDDIFGRQMSRGDVPRNDFGLDVDLPDEPRYDKFAYENDKKMWGLDNFSEDDDEANMFGARPRKHRKLHYTSADEIGDDSLAQSDDSDESQSFTNLRYSSTAGRRFHRSRGHHRHHWINENDLTRVNGKGIIGHNEGEDEELSEDGFHAADETTENASKEDTYESPPKYKHPSKTHRPSVDEDNMGSEQVEKISSDDVRESDESKESATTSQSESRESDETQTESESQSDLPEDSSQDTQSERTSSEDRSDKNEELKDGLEESMREESPTVISSPKPASASDQISAISSILSFLPFPAHSAIMHLNFDTTPSKPRKIVVQDESGNKNDAGLANGAEISNRTMGSCGRVAILKHGEVMYKADHFSRKPTKAASIALWLKSRKPGLVRWFDVGEDGAGSLARGSRAKHSGGKLVKVPKNQWIHLAGTFDSKDGIARVYVNGKLISETVGKKNQGLPDDFTATGIGEKFGDKFISFLDDVYMFDRVISAAEVKALYRKCEFNRMVLHFGFQKVNTTTRQVMDQSGLDNNATFDSGAHIMNSGCDKCGACLDASNDNMPGVYLDGKKFHHKPASAISIASWISLNQTKGRHSIFQAVSNKNDEWHDIYNLDVINGKLFWRHKNEKSDVTFNVRTDDVVIPEGLWSHVTATYSSETGDAKIYVNGLLKATVNNGKKPKLNIAWGRVSIGGHLPDAKNFAGLLDEFFIYNWALDPSEVRFVLKYCADKPKLVSFTVRVPLFKRQKVQKTPQALKYL</sequence>
<reference evidence="2 3" key="1">
    <citation type="submission" date="2022-05" db="EMBL/GenBank/DDBJ databases">
        <authorList>
            <consortium name="Genoscope - CEA"/>
            <person name="William W."/>
        </authorList>
    </citation>
    <scope>NUCLEOTIDE SEQUENCE [LARGE SCALE GENOMIC DNA]</scope>
</reference>
<dbReference type="PANTHER" id="PTHR45869">
    <property type="entry name" value="C-REACTIVE PROTEIN-RELATED"/>
    <property type="match status" value="1"/>
</dbReference>
<dbReference type="SUPFAM" id="SSF49899">
    <property type="entry name" value="Concanavalin A-like lectins/glucanases"/>
    <property type="match status" value="2"/>
</dbReference>
<accession>A0ABN8PXP9</accession>
<feature type="compositionally biased region" description="Basic and acidic residues" evidence="1">
    <location>
        <begin position="1167"/>
        <end position="1177"/>
    </location>
</feature>
<feature type="region of interest" description="Disordered" evidence="1">
    <location>
        <begin position="605"/>
        <end position="635"/>
    </location>
</feature>
<keyword evidence="3" id="KW-1185">Reference proteome</keyword>
<dbReference type="PANTHER" id="PTHR45869:SF8">
    <property type="entry name" value="LAMG-LIKE JELLYROLL FOLD DOMAIN-CONTAINING PROTEIN"/>
    <property type="match status" value="1"/>
</dbReference>
<dbReference type="Gene3D" id="2.60.120.200">
    <property type="match status" value="2"/>
</dbReference>
<feature type="compositionally biased region" description="Basic and acidic residues" evidence="1">
    <location>
        <begin position="1255"/>
        <end position="1283"/>
    </location>
</feature>
<feature type="region of interest" description="Disordered" evidence="1">
    <location>
        <begin position="1091"/>
        <end position="1111"/>
    </location>
</feature>
<evidence type="ECO:0008006" key="4">
    <source>
        <dbReference type="Google" id="ProtNLM"/>
    </source>
</evidence>
<feature type="compositionally biased region" description="Polar residues" evidence="1">
    <location>
        <begin position="605"/>
        <end position="620"/>
    </location>
</feature>
<proteinExistence type="predicted"/>
<comment type="caution">
    <text evidence="2">The sequence shown here is derived from an EMBL/GenBank/DDBJ whole genome shotgun (WGS) entry which is preliminary data.</text>
</comment>
<dbReference type="InterPro" id="IPR051005">
    <property type="entry name" value="Pentraxin_domain"/>
</dbReference>
<dbReference type="Proteomes" id="UP001159427">
    <property type="component" value="Unassembled WGS sequence"/>
</dbReference>
<dbReference type="EMBL" id="CALNXI010000995">
    <property type="protein sequence ID" value="CAH3150589.1"/>
    <property type="molecule type" value="Genomic_DNA"/>
</dbReference>
<feature type="compositionally biased region" description="Basic residues" evidence="1">
    <location>
        <begin position="1183"/>
        <end position="1192"/>
    </location>
</feature>
<feature type="non-terminal residue" evidence="2">
    <location>
        <position position="1"/>
    </location>
</feature>